<name>A0A174I644_9FIRM</name>
<keyword evidence="1" id="KW-0732">Signal</keyword>
<evidence type="ECO:0000313" key="2">
    <source>
        <dbReference type="EMBL" id="CUO82644.1"/>
    </source>
</evidence>
<dbReference type="RefSeq" id="WP_055154405.1">
    <property type="nucleotide sequence ID" value="NZ_CYZU01000037.1"/>
</dbReference>
<dbReference type="AlphaFoldDB" id="A0A174I644"/>
<dbReference type="InterPro" id="IPR046145">
    <property type="entry name" value="DUF6147"/>
</dbReference>
<dbReference type="OrthoDB" id="1957622at2"/>
<reference evidence="2 3" key="1">
    <citation type="submission" date="2015-09" db="EMBL/GenBank/DDBJ databases">
        <authorList>
            <consortium name="Pathogen Informatics"/>
        </authorList>
    </citation>
    <scope>NUCLEOTIDE SEQUENCE [LARGE SCALE GENOMIC DNA]</scope>
    <source>
        <strain evidence="2 3">2789STDY5834876</strain>
    </source>
</reference>
<evidence type="ECO:0000313" key="3">
    <source>
        <dbReference type="Proteomes" id="UP000095544"/>
    </source>
</evidence>
<protein>
    <submittedName>
        <fullName evidence="2">Uncharacterized protein</fullName>
    </submittedName>
</protein>
<sequence>MKRRLSSFIIVCFAFLMLVLPVKAAENQYIQVDGSYLTDATTSKGTTNSGIITRGTHLMDGECSITKSGVGRIYVYASTTANHDVDYISTVIYVDQYNAETGIWEQIDCWQVQDVNTYYVSTNKMMMVDRGYYYRVHADHVAGMDADYPYEEATSLTDGIFIN</sequence>
<evidence type="ECO:0000256" key="1">
    <source>
        <dbReference type="SAM" id="SignalP"/>
    </source>
</evidence>
<dbReference type="Pfam" id="PF19644">
    <property type="entry name" value="DUF6147"/>
    <property type="match status" value="1"/>
</dbReference>
<feature type="chain" id="PRO_5008024028" evidence="1">
    <location>
        <begin position="25"/>
        <end position="163"/>
    </location>
</feature>
<organism evidence="2 3">
    <name type="scientific">Faecalicatena contorta</name>
    <dbReference type="NCBI Taxonomy" id="39482"/>
    <lineage>
        <taxon>Bacteria</taxon>
        <taxon>Bacillati</taxon>
        <taxon>Bacillota</taxon>
        <taxon>Clostridia</taxon>
        <taxon>Lachnospirales</taxon>
        <taxon>Lachnospiraceae</taxon>
        <taxon>Faecalicatena</taxon>
    </lineage>
</organism>
<dbReference type="Proteomes" id="UP000095544">
    <property type="component" value="Unassembled WGS sequence"/>
</dbReference>
<proteinExistence type="predicted"/>
<feature type="signal peptide" evidence="1">
    <location>
        <begin position="1"/>
        <end position="24"/>
    </location>
</feature>
<accession>A0A174I644</accession>
<dbReference type="EMBL" id="CYZU01000037">
    <property type="protein sequence ID" value="CUO82644.1"/>
    <property type="molecule type" value="Genomic_DNA"/>
</dbReference>
<gene>
    <name evidence="2" type="ORF">ERS852491_03427</name>
</gene>
<dbReference type="STRING" id="39482.ERS852491_03427"/>